<evidence type="ECO:0000313" key="9">
    <source>
        <dbReference type="EMBL" id="VDN24050.1"/>
    </source>
</evidence>
<keyword evidence="5" id="KW-0548">Nucleotidyltransferase</keyword>
<comment type="similarity">
    <text evidence="1">Belongs to the RNA polymerase beta' chain family.</text>
</comment>
<proteinExistence type="inferred from homology"/>
<dbReference type="Proteomes" id="UP000271098">
    <property type="component" value="Unassembled WGS sequence"/>
</dbReference>
<dbReference type="InterPro" id="IPR045867">
    <property type="entry name" value="DNA-dir_RpoC_beta_prime"/>
</dbReference>
<dbReference type="GO" id="GO:0003899">
    <property type="term" value="F:DNA-directed RNA polymerase activity"/>
    <property type="evidence" value="ECO:0007669"/>
    <property type="project" value="UniProtKB-EC"/>
</dbReference>
<protein>
    <recommendedName>
        <fullName evidence="2">DNA-directed RNA polymerase</fullName>
        <ecNumber evidence="2">2.7.7.6</ecNumber>
    </recommendedName>
</protein>
<dbReference type="PANTHER" id="PTHR19376:SF11">
    <property type="entry name" value="DNA-DIRECTED RNA POLYMERASE I SUBUNIT RPA1"/>
    <property type="match status" value="1"/>
</dbReference>
<gene>
    <name evidence="9" type="ORF">GPUH_LOCUS14370</name>
</gene>
<evidence type="ECO:0000256" key="3">
    <source>
        <dbReference type="ARBA" id="ARBA00022478"/>
    </source>
</evidence>
<keyword evidence="10" id="KW-1185">Reference proteome</keyword>
<feature type="domain" description="RNA polymerase Rpb1" evidence="7">
    <location>
        <begin position="63"/>
        <end position="128"/>
    </location>
</feature>
<accession>A0A3P7MCV3</accession>
<keyword evidence="4" id="KW-0808">Transferase</keyword>
<evidence type="ECO:0000256" key="1">
    <source>
        <dbReference type="ARBA" id="ARBA00006460"/>
    </source>
</evidence>
<keyword evidence="3" id="KW-0240">DNA-directed RNA polymerase</keyword>
<feature type="domain" description="RNA polymerase Rpb1" evidence="8">
    <location>
        <begin position="1"/>
        <end position="56"/>
    </location>
</feature>
<name>A0A3P7MCV3_9BILA</name>
<dbReference type="InterPro" id="IPR007081">
    <property type="entry name" value="RNA_pol_Rpb1_5"/>
</dbReference>
<dbReference type="PANTHER" id="PTHR19376">
    <property type="entry name" value="DNA-DIRECTED RNA POLYMERASE"/>
    <property type="match status" value="1"/>
</dbReference>
<dbReference type="Gene3D" id="6.20.50.80">
    <property type="match status" value="3"/>
</dbReference>
<evidence type="ECO:0000259" key="7">
    <source>
        <dbReference type="Pfam" id="PF04998"/>
    </source>
</evidence>
<dbReference type="GO" id="GO:0006351">
    <property type="term" value="P:DNA-templated transcription"/>
    <property type="evidence" value="ECO:0007669"/>
    <property type="project" value="InterPro"/>
</dbReference>
<evidence type="ECO:0000256" key="4">
    <source>
        <dbReference type="ARBA" id="ARBA00022679"/>
    </source>
</evidence>
<sequence>MMILSGAKGTMVNSVQISCELGQIELEGHRPPMTIVGRTLPSFRAFDTSPRAGGFVDQRFLTGINPQELFFHTMAGREGLIDTAVKTSRSGYLQRCIVKHLEGLVAQYDSTVRDHDGSVIQFRYGEDGMDVCKSTFMNSEQFDFLADNVEVLRSRVVPADVDENIKKWRKKYGDQCTGKVYKSGFVEFSKEYRGTPKEKLQKMWFELSDDERNEYHRKAGKGRPADVEERCIVKHLEGLVAQYDSTVRDHDGSVIQFRYGEDGMDVCKSTFMNSEQFDFLADNGLIDTAVKTSRSGYLQRCIVKHLEGLVAQYDSTVRDHDGSVIQFRYGEDGMDVCKSTFMNSEQFDFLADNVEVLRSRVVPADIKKWRKKYGDQCTGKVYKSGFVEFSKEYRGTPKEKLQKMWFELSDDERNEYHRKAGKGRPADVEEKMNSNRSLGALPQKLLDDIDEYMNQKSTASLDAPSEIFRRSLYWKGMRCRVDPGENVGLLAAQSIGEPSTQMTLNTFHFAGRGEMNVTLGIPRLREILMTESSHIKTPSAEVCCTTLSFLLDLIG</sequence>
<organism evidence="9 10">
    <name type="scientific">Gongylonema pulchrum</name>
    <dbReference type="NCBI Taxonomy" id="637853"/>
    <lineage>
        <taxon>Eukaryota</taxon>
        <taxon>Metazoa</taxon>
        <taxon>Ecdysozoa</taxon>
        <taxon>Nematoda</taxon>
        <taxon>Chromadorea</taxon>
        <taxon>Rhabditida</taxon>
        <taxon>Spirurina</taxon>
        <taxon>Spiruromorpha</taxon>
        <taxon>Spiruroidea</taxon>
        <taxon>Gongylonematidae</taxon>
        <taxon>Gongylonema</taxon>
    </lineage>
</organism>
<dbReference type="Pfam" id="PF04998">
    <property type="entry name" value="RNA_pol_Rpb1_5"/>
    <property type="match status" value="2"/>
</dbReference>
<dbReference type="Gene3D" id="1.10.132.30">
    <property type="match status" value="1"/>
</dbReference>
<keyword evidence="6" id="KW-0804">Transcription</keyword>
<evidence type="ECO:0000256" key="6">
    <source>
        <dbReference type="ARBA" id="ARBA00023163"/>
    </source>
</evidence>
<dbReference type="CDD" id="cd00084">
    <property type="entry name" value="HMG-box_SF"/>
    <property type="match status" value="2"/>
</dbReference>
<dbReference type="EC" id="2.7.7.6" evidence="2"/>
<dbReference type="InterPro" id="IPR007083">
    <property type="entry name" value="RNA_pol_Rpb1_4"/>
</dbReference>
<dbReference type="InterPro" id="IPR038120">
    <property type="entry name" value="Rpb1_funnel_sf"/>
</dbReference>
<evidence type="ECO:0000256" key="2">
    <source>
        <dbReference type="ARBA" id="ARBA00012418"/>
    </source>
</evidence>
<evidence type="ECO:0000256" key="5">
    <source>
        <dbReference type="ARBA" id="ARBA00022695"/>
    </source>
</evidence>
<dbReference type="AlphaFoldDB" id="A0A3P7MCV3"/>
<evidence type="ECO:0000259" key="8">
    <source>
        <dbReference type="Pfam" id="PF05000"/>
    </source>
</evidence>
<dbReference type="EMBL" id="UYRT01081183">
    <property type="protein sequence ID" value="VDN24050.1"/>
    <property type="molecule type" value="Genomic_DNA"/>
</dbReference>
<reference evidence="9 10" key="1">
    <citation type="submission" date="2018-11" db="EMBL/GenBank/DDBJ databases">
        <authorList>
            <consortium name="Pathogen Informatics"/>
        </authorList>
    </citation>
    <scope>NUCLEOTIDE SEQUENCE [LARGE SCALE GENOMIC DNA]</scope>
</reference>
<dbReference type="Gene3D" id="6.10.250.2940">
    <property type="match status" value="2"/>
</dbReference>
<dbReference type="GO" id="GO:0005736">
    <property type="term" value="C:RNA polymerase I complex"/>
    <property type="evidence" value="ECO:0007669"/>
    <property type="project" value="TreeGrafter"/>
</dbReference>
<dbReference type="OrthoDB" id="270392at2759"/>
<dbReference type="SUPFAM" id="SSF64484">
    <property type="entry name" value="beta and beta-prime subunits of DNA dependent RNA-polymerase"/>
    <property type="match status" value="3"/>
</dbReference>
<evidence type="ECO:0000313" key="10">
    <source>
        <dbReference type="Proteomes" id="UP000271098"/>
    </source>
</evidence>
<dbReference type="Pfam" id="PF05000">
    <property type="entry name" value="RNA_pol_Rpb1_4"/>
    <property type="match status" value="1"/>
</dbReference>
<dbReference type="GO" id="GO:0003677">
    <property type="term" value="F:DNA binding"/>
    <property type="evidence" value="ECO:0007669"/>
    <property type="project" value="InterPro"/>
</dbReference>
<feature type="domain" description="RNA polymerase Rpb1" evidence="7">
    <location>
        <begin position="283"/>
        <end position="544"/>
    </location>
</feature>